<dbReference type="InterPro" id="IPR011322">
    <property type="entry name" value="N-reg_PII-like_a/b"/>
</dbReference>
<evidence type="ECO:0000313" key="2">
    <source>
        <dbReference type="Proteomes" id="UP000184612"/>
    </source>
</evidence>
<accession>A0A1M7Y559</accession>
<proteinExistence type="predicted"/>
<dbReference type="EMBL" id="FRFD01000004">
    <property type="protein sequence ID" value="SHO47344.1"/>
    <property type="molecule type" value="Genomic_DNA"/>
</dbReference>
<reference evidence="1 2" key="1">
    <citation type="submission" date="2016-12" db="EMBL/GenBank/DDBJ databases">
        <authorList>
            <person name="Song W.-J."/>
            <person name="Kurnit D.M."/>
        </authorList>
    </citation>
    <scope>NUCLEOTIDE SEQUENCE [LARGE SCALE GENOMIC DNA]</scope>
    <source>
        <strain evidence="1 2">DSM 12503</strain>
    </source>
</reference>
<organism evidence="1 2">
    <name type="scientific">Anaerocolumna xylanovorans DSM 12503</name>
    <dbReference type="NCBI Taxonomy" id="1121345"/>
    <lineage>
        <taxon>Bacteria</taxon>
        <taxon>Bacillati</taxon>
        <taxon>Bacillota</taxon>
        <taxon>Clostridia</taxon>
        <taxon>Lachnospirales</taxon>
        <taxon>Lachnospiraceae</taxon>
        <taxon>Anaerocolumna</taxon>
    </lineage>
</organism>
<dbReference type="InterPro" id="IPR015867">
    <property type="entry name" value="N-reg_PII/ATP_PRibTrfase_C"/>
</dbReference>
<keyword evidence="2" id="KW-1185">Reference proteome</keyword>
<protein>
    <submittedName>
        <fullName evidence="1">Uncharacterized protein YaaQ</fullName>
    </submittedName>
</protein>
<evidence type="ECO:0000313" key="1">
    <source>
        <dbReference type="EMBL" id="SHO47344.1"/>
    </source>
</evidence>
<dbReference type="PANTHER" id="PTHR38456:SF1">
    <property type="entry name" value="CYCLIC DI-AMP RECEPTOR A"/>
    <property type="match status" value="1"/>
</dbReference>
<gene>
    <name evidence="1" type="ORF">SAMN02745217_01508</name>
</gene>
<dbReference type="AlphaFoldDB" id="A0A1M7Y559"/>
<dbReference type="Proteomes" id="UP000184612">
    <property type="component" value="Unassembled WGS sequence"/>
</dbReference>
<dbReference type="SUPFAM" id="SSF54913">
    <property type="entry name" value="GlnB-like"/>
    <property type="match status" value="1"/>
</dbReference>
<name>A0A1M7Y559_9FIRM</name>
<sequence length="105" mass="11630">MKLIYVIVRNVDSTRVTEGLNSKGFYVTKLASTGGFLREGNTTLLIGTEEEKVDEVIELVKKECGPRQQIISNPVGSAEFYSTQVMVNVGGAIIFVTDVDRFERI</sequence>
<dbReference type="Gene3D" id="3.30.70.120">
    <property type="match status" value="1"/>
</dbReference>
<dbReference type="PANTHER" id="PTHR38456">
    <property type="entry name" value="CYCLIC DI-AMP RECEPTOR A"/>
    <property type="match status" value="1"/>
</dbReference>
<dbReference type="STRING" id="1121345.SAMN02745217_01508"/>
<dbReference type="OrthoDB" id="9794275at2"/>
<dbReference type="InterPro" id="IPR010375">
    <property type="entry name" value="CdAMP_rec"/>
</dbReference>
<dbReference type="RefSeq" id="WP_073588222.1">
    <property type="nucleotide sequence ID" value="NZ_FRFD01000004.1"/>
</dbReference>
<dbReference type="Pfam" id="PF06153">
    <property type="entry name" value="CdAMP_rec"/>
    <property type="match status" value="1"/>
</dbReference>